<reference evidence="14" key="1">
    <citation type="journal article" date="2019" name="Int. J. Syst. Evol. Microbiol.">
        <title>The Global Catalogue of Microorganisms (GCM) 10K type strain sequencing project: providing services to taxonomists for standard genome sequencing and annotation.</title>
        <authorList>
            <consortium name="The Broad Institute Genomics Platform"/>
            <consortium name="The Broad Institute Genome Sequencing Center for Infectious Disease"/>
            <person name="Wu L."/>
            <person name="Ma J."/>
        </authorList>
    </citation>
    <scope>NUCLEOTIDE SEQUENCE [LARGE SCALE GENOMIC DNA]</scope>
    <source>
        <strain evidence="14">JCM 16902</strain>
    </source>
</reference>
<dbReference type="EC" id="3.5.1.18" evidence="5"/>
<accession>A0ABP6ZQK0</accession>
<proteinExistence type="inferred from homology"/>
<dbReference type="InterPro" id="IPR002933">
    <property type="entry name" value="Peptidase_M20"/>
</dbReference>
<dbReference type="InterPro" id="IPR036264">
    <property type="entry name" value="Bact_exopeptidase_dim_dom"/>
</dbReference>
<dbReference type="PANTHER" id="PTHR43808">
    <property type="entry name" value="ACETYLORNITHINE DEACETYLASE"/>
    <property type="match status" value="1"/>
</dbReference>
<dbReference type="Proteomes" id="UP001501074">
    <property type="component" value="Unassembled WGS sequence"/>
</dbReference>
<evidence type="ECO:0000256" key="6">
    <source>
        <dbReference type="ARBA" id="ARBA00016853"/>
    </source>
</evidence>
<feature type="domain" description="Peptidase M20 dimerisation" evidence="12">
    <location>
        <begin position="169"/>
        <end position="275"/>
    </location>
</feature>
<dbReference type="PROSITE" id="PS00759">
    <property type="entry name" value="ARGE_DAPE_CPG2_2"/>
    <property type="match status" value="1"/>
</dbReference>
<dbReference type="PROSITE" id="PS00758">
    <property type="entry name" value="ARGE_DAPE_CPG2_1"/>
    <property type="match status" value="1"/>
</dbReference>
<dbReference type="InterPro" id="IPR001261">
    <property type="entry name" value="ArgE/DapE_CS"/>
</dbReference>
<comment type="cofactor">
    <cofactor evidence="1">
        <name>Co(2+)</name>
        <dbReference type="ChEBI" id="CHEBI:48828"/>
    </cofactor>
</comment>
<protein>
    <recommendedName>
        <fullName evidence="6">Probable succinyl-diaminopimelate desuccinylase</fullName>
        <ecNumber evidence="5">3.5.1.18</ecNumber>
    </recommendedName>
</protein>
<comment type="catalytic activity">
    <reaction evidence="11">
        <text>N-succinyl-(2S,6S)-2,6-diaminopimelate + H2O = (2S,6S)-2,6-diaminopimelate + succinate</text>
        <dbReference type="Rhea" id="RHEA:22608"/>
        <dbReference type="ChEBI" id="CHEBI:15377"/>
        <dbReference type="ChEBI" id="CHEBI:30031"/>
        <dbReference type="ChEBI" id="CHEBI:57609"/>
        <dbReference type="ChEBI" id="CHEBI:58087"/>
        <dbReference type="EC" id="3.5.1.18"/>
    </reaction>
</comment>
<dbReference type="SUPFAM" id="SSF55031">
    <property type="entry name" value="Bacterial exopeptidase dimerisation domain"/>
    <property type="match status" value="1"/>
</dbReference>
<keyword evidence="14" id="KW-1185">Reference proteome</keyword>
<comment type="similarity">
    <text evidence="4">Belongs to the peptidase M20A family.</text>
</comment>
<dbReference type="SUPFAM" id="SSF53187">
    <property type="entry name" value="Zn-dependent exopeptidases"/>
    <property type="match status" value="1"/>
</dbReference>
<organism evidence="13 14">
    <name type="scientific">Kineosporia mesophila</name>
    <dbReference type="NCBI Taxonomy" id="566012"/>
    <lineage>
        <taxon>Bacteria</taxon>
        <taxon>Bacillati</taxon>
        <taxon>Actinomycetota</taxon>
        <taxon>Actinomycetes</taxon>
        <taxon>Kineosporiales</taxon>
        <taxon>Kineosporiaceae</taxon>
        <taxon>Kineosporia</taxon>
    </lineage>
</organism>
<evidence type="ECO:0000256" key="4">
    <source>
        <dbReference type="ARBA" id="ARBA00006247"/>
    </source>
</evidence>
<evidence type="ECO:0000256" key="9">
    <source>
        <dbReference type="ARBA" id="ARBA00022833"/>
    </source>
</evidence>
<sequence length="380" mass="39340">MSEPDVVELLADLVRIDTTTSADAEPVAAQRLAQVLRAAGIVCSIDEYAPGHANLLATLEFGEPGPTLMLNSHLDVVPAGDGWTTPPFQPQIRDGFLFGRGAADAKGSLAAMAVALVRLAADPAGLRGRVVFTAVGDEEVGSSGARHLLKTWRPDAAVVGEPTGLRLLTAHKGSVRPVIEIRGVAAHAATPHRGTNAIVAAGSLVAGFCEFAGELGRRDHPLTGGPTLTPVLISGGEAPNAVPERVLVTFDRRLVPGESADQALAEVATVLEKFNATHAPALASIHECAPSTGGPSETPADDPFVLSCQAALRAAGLDDTLGGLVVNCDMTHFRAAGIPTLVVGPGSLEVMHALDEKVPVDELRRAVDVHESLVRSYLGD</sequence>
<evidence type="ECO:0000259" key="12">
    <source>
        <dbReference type="Pfam" id="PF07687"/>
    </source>
</evidence>
<gene>
    <name evidence="13" type="ORF">GCM10022223_34320</name>
</gene>
<dbReference type="InterPro" id="IPR011650">
    <property type="entry name" value="Peptidase_M20_dimer"/>
</dbReference>
<evidence type="ECO:0000256" key="7">
    <source>
        <dbReference type="ARBA" id="ARBA00022723"/>
    </source>
</evidence>
<evidence type="ECO:0000256" key="5">
    <source>
        <dbReference type="ARBA" id="ARBA00011921"/>
    </source>
</evidence>
<evidence type="ECO:0000256" key="10">
    <source>
        <dbReference type="ARBA" id="ARBA00023285"/>
    </source>
</evidence>
<dbReference type="Gene3D" id="3.30.70.360">
    <property type="match status" value="1"/>
</dbReference>
<keyword evidence="10" id="KW-0170">Cobalt</keyword>
<dbReference type="EMBL" id="BAAAZO010000005">
    <property type="protein sequence ID" value="GAA3615183.1"/>
    <property type="molecule type" value="Genomic_DNA"/>
</dbReference>
<dbReference type="RefSeq" id="WP_231489341.1">
    <property type="nucleotide sequence ID" value="NZ_BAAAZO010000005.1"/>
</dbReference>
<keyword evidence="8" id="KW-0378">Hydrolase</keyword>
<evidence type="ECO:0000313" key="14">
    <source>
        <dbReference type="Proteomes" id="UP001501074"/>
    </source>
</evidence>
<evidence type="ECO:0000256" key="2">
    <source>
        <dbReference type="ARBA" id="ARBA00001947"/>
    </source>
</evidence>
<comment type="cofactor">
    <cofactor evidence="2">
        <name>Zn(2+)</name>
        <dbReference type="ChEBI" id="CHEBI:29105"/>
    </cofactor>
</comment>
<keyword evidence="7" id="KW-0479">Metal-binding</keyword>
<comment type="caution">
    <text evidence="13">The sequence shown here is derived from an EMBL/GenBank/DDBJ whole genome shotgun (WGS) entry which is preliminary data.</text>
</comment>
<dbReference type="InterPro" id="IPR050072">
    <property type="entry name" value="Peptidase_M20A"/>
</dbReference>
<dbReference type="NCBIfam" id="TIGR01910">
    <property type="entry name" value="DapE-ArgE"/>
    <property type="match status" value="1"/>
</dbReference>
<evidence type="ECO:0000256" key="8">
    <source>
        <dbReference type="ARBA" id="ARBA00022801"/>
    </source>
</evidence>
<dbReference type="InterPro" id="IPR010182">
    <property type="entry name" value="ArgE/DapE"/>
</dbReference>
<name>A0ABP6ZQK0_9ACTN</name>
<evidence type="ECO:0000313" key="13">
    <source>
        <dbReference type="EMBL" id="GAA3615183.1"/>
    </source>
</evidence>
<evidence type="ECO:0000256" key="1">
    <source>
        <dbReference type="ARBA" id="ARBA00001941"/>
    </source>
</evidence>
<dbReference type="CDD" id="cd08659">
    <property type="entry name" value="M20_ArgE_DapE-like"/>
    <property type="match status" value="1"/>
</dbReference>
<evidence type="ECO:0000256" key="3">
    <source>
        <dbReference type="ARBA" id="ARBA00005130"/>
    </source>
</evidence>
<keyword evidence="9" id="KW-0862">Zinc</keyword>
<dbReference type="Pfam" id="PF01546">
    <property type="entry name" value="Peptidase_M20"/>
    <property type="match status" value="1"/>
</dbReference>
<dbReference type="Gene3D" id="3.40.630.10">
    <property type="entry name" value="Zn peptidases"/>
    <property type="match status" value="2"/>
</dbReference>
<dbReference type="Pfam" id="PF07687">
    <property type="entry name" value="M20_dimer"/>
    <property type="match status" value="1"/>
</dbReference>
<comment type="pathway">
    <text evidence="3">Amino-acid biosynthesis; L-lysine biosynthesis via DAP pathway; LL-2,6-diaminopimelate from (S)-tetrahydrodipicolinate (succinylase route): step 3/3.</text>
</comment>
<evidence type="ECO:0000256" key="11">
    <source>
        <dbReference type="ARBA" id="ARBA00051301"/>
    </source>
</evidence>